<dbReference type="AlphaFoldDB" id="A0A069APE4"/>
<sequence length="46" mass="5317">MSFMQVIKPHHEEQRGQDDQWGRMIVCDCADMIAFRGVGILPVSRK</sequence>
<gene>
    <name evidence="1" type="ORF">BN1095_3870001</name>
</gene>
<organism evidence="1">
    <name type="scientific">Clostridioides difficile</name>
    <name type="common">Peptoclostridium difficile</name>
    <dbReference type="NCBI Taxonomy" id="1496"/>
    <lineage>
        <taxon>Bacteria</taxon>
        <taxon>Bacillati</taxon>
        <taxon>Bacillota</taxon>
        <taxon>Clostridia</taxon>
        <taxon>Peptostreptococcales</taxon>
        <taxon>Peptostreptococcaceae</taxon>
        <taxon>Clostridioides</taxon>
    </lineage>
</organism>
<proteinExistence type="predicted"/>
<name>A0A069APE4_CLODI</name>
<accession>A0A069APE4</accession>
<protein>
    <submittedName>
        <fullName evidence="1">Uncharacterized protein</fullName>
    </submittedName>
</protein>
<evidence type="ECO:0000313" key="1">
    <source>
        <dbReference type="EMBL" id="CDT27232.1"/>
    </source>
</evidence>
<reference evidence="1" key="1">
    <citation type="submission" date="2014-07" db="EMBL/GenBank/DDBJ databases">
        <authorList>
            <person name="Monot Marc"/>
        </authorList>
    </citation>
    <scope>NUCLEOTIDE SEQUENCE</scope>
    <source>
        <strain evidence="1">7032989</strain>
    </source>
</reference>
<dbReference type="EMBL" id="LK933057">
    <property type="protein sequence ID" value="CDT27232.1"/>
    <property type="molecule type" value="Genomic_DNA"/>
</dbReference>